<keyword evidence="11" id="KW-1185">Reference proteome</keyword>
<dbReference type="PANTHER" id="PTHR35789:SF1">
    <property type="entry name" value="SPORE GERMINATION PROTEIN B3"/>
    <property type="match status" value="1"/>
</dbReference>
<sequence>MINVKKKILFFIIPISMFILSGCWNYREINDVNIINGAAVDSFEKKDEYVLSVEIIKPQAGQDFKLEADIISEKGKSIFDAVRTMIVHSGKRAYWPHAKVFIISEDIAKKGVVDVIDFINRDAEVRSDIWLLISQEKTAKEILNSETKLHSTISAHLEDKLKNKDSVSKFQDIELHQFLKDLAAEGISCTIPTVHITKEKDQKVPEIFGMGVFKKDKLVGYIDGMETMSMMLIKDELKSGVFVVRNVDNTNTDCTLEIFKTKTKVEPVIKNGNIVMKIDSKLDVGIGEIVGKADLISEPGRDKLKLQAEETVKKELLKTIKRVQKDYDSDIFGFGNVIYRKKPEEWKKIKNDWDQIFAHLNVDVNVEVNIKGSALTSKPIKVGD</sequence>
<protein>
    <submittedName>
        <fullName evidence="10">Ger(X)C family spore germination protein</fullName>
    </submittedName>
</protein>
<evidence type="ECO:0000313" key="11">
    <source>
        <dbReference type="Proteomes" id="UP001222800"/>
    </source>
</evidence>
<keyword evidence="6" id="KW-0564">Palmitate</keyword>
<organism evidence="10 11">
    <name type="scientific">Tepidibacter hydrothermalis</name>
    <dbReference type="NCBI Taxonomy" id="3036126"/>
    <lineage>
        <taxon>Bacteria</taxon>
        <taxon>Bacillati</taxon>
        <taxon>Bacillota</taxon>
        <taxon>Clostridia</taxon>
        <taxon>Peptostreptococcales</taxon>
        <taxon>Peptostreptococcaceae</taxon>
        <taxon>Tepidibacter</taxon>
    </lineage>
</organism>
<comment type="subcellular location">
    <subcellularLocation>
        <location evidence="1">Membrane</location>
        <topology evidence="1">Lipid-anchor</topology>
    </subcellularLocation>
</comment>
<dbReference type="PROSITE" id="PS51257">
    <property type="entry name" value="PROKAR_LIPOPROTEIN"/>
    <property type="match status" value="1"/>
</dbReference>
<dbReference type="Gene3D" id="3.30.300.210">
    <property type="entry name" value="Nutrient germinant receptor protein C, domain 3"/>
    <property type="match status" value="1"/>
</dbReference>
<keyword evidence="5" id="KW-0472">Membrane</keyword>
<dbReference type="PANTHER" id="PTHR35789">
    <property type="entry name" value="SPORE GERMINATION PROTEIN B3"/>
    <property type="match status" value="1"/>
</dbReference>
<keyword evidence="3" id="KW-0309">Germination</keyword>
<evidence type="ECO:0000256" key="4">
    <source>
        <dbReference type="ARBA" id="ARBA00022729"/>
    </source>
</evidence>
<feature type="domain" description="Spore germination protein N-terminal" evidence="9">
    <location>
        <begin position="25"/>
        <end position="196"/>
    </location>
</feature>
<keyword evidence="7" id="KW-0449">Lipoprotein</keyword>
<evidence type="ECO:0000259" key="8">
    <source>
        <dbReference type="Pfam" id="PF05504"/>
    </source>
</evidence>
<evidence type="ECO:0000256" key="5">
    <source>
        <dbReference type="ARBA" id="ARBA00023136"/>
    </source>
</evidence>
<dbReference type="EMBL" id="CP120733">
    <property type="protein sequence ID" value="WFD08995.1"/>
    <property type="molecule type" value="Genomic_DNA"/>
</dbReference>
<comment type="similarity">
    <text evidence="2">Belongs to the GerABKC lipoprotein family.</text>
</comment>
<dbReference type="Pfam" id="PF05504">
    <property type="entry name" value="Spore_GerAC"/>
    <property type="match status" value="1"/>
</dbReference>
<evidence type="ECO:0000259" key="9">
    <source>
        <dbReference type="Pfam" id="PF25198"/>
    </source>
</evidence>
<proteinExistence type="inferred from homology"/>
<evidence type="ECO:0000256" key="2">
    <source>
        <dbReference type="ARBA" id="ARBA00007886"/>
    </source>
</evidence>
<dbReference type="NCBIfam" id="TIGR02887">
    <property type="entry name" value="spore_ger_x_C"/>
    <property type="match status" value="1"/>
</dbReference>
<dbReference type="InterPro" id="IPR038501">
    <property type="entry name" value="Spore_GerAC_C_sf"/>
</dbReference>
<accession>A0ABY8EAQ9</accession>
<dbReference type="RefSeq" id="WP_277730913.1">
    <property type="nucleotide sequence ID" value="NZ_CP120733.1"/>
</dbReference>
<name>A0ABY8EAQ9_9FIRM</name>
<gene>
    <name evidence="10" type="ORF">P4S50_11415</name>
</gene>
<dbReference type="InterPro" id="IPR008844">
    <property type="entry name" value="Spore_GerAC-like"/>
</dbReference>
<feature type="domain" description="Spore germination GerAC-like C-terminal" evidence="8">
    <location>
        <begin position="209"/>
        <end position="372"/>
    </location>
</feature>
<evidence type="ECO:0000256" key="1">
    <source>
        <dbReference type="ARBA" id="ARBA00004635"/>
    </source>
</evidence>
<keyword evidence="4" id="KW-0732">Signal</keyword>
<reference evidence="10 11" key="1">
    <citation type="submission" date="2023-03" db="EMBL/GenBank/DDBJ databases">
        <title>Complete genome sequence of Tepidibacter sp. SWIR-1, isolated from a deep-sea hydrothermal vent.</title>
        <authorList>
            <person name="Li X."/>
        </authorList>
    </citation>
    <scope>NUCLEOTIDE SEQUENCE [LARGE SCALE GENOMIC DNA]</scope>
    <source>
        <strain evidence="10 11">SWIR-1</strain>
    </source>
</reference>
<evidence type="ECO:0000256" key="7">
    <source>
        <dbReference type="ARBA" id="ARBA00023288"/>
    </source>
</evidence>
<dbReference type="Pfam" id="PF25198">
    <property type="entry name" value="Spore_GerAC_N"/>
    <property type="match status" value="1"/>
</dbReference>
<evidence type="ECO:0000256" key="6">
    <source>
        <dbReference type="ARBA" id="ARBA00023139"/>
    </source>
</evidence>
<evidence type="ECO:0000313" key="10">
    <source>
        <dbReference type="EMBL" id="WFD08995.1"/>
    </source>
</evidence>
<dbReference type="Proteomes" id="UP001222800">
    <property type="component" value="Chromosome"/>
</dbReference>
<dbReference type="InterPro" id="IPR057336">
    <property type="entry name" value="GerAC_N"/>
</dbReference>
<dbReference type="InterPro" id="IPR046953">
    <property type="entry name" value="Spore_GerAC-like_C"/>
</dbReference>
<evidence type="ECO:0000256" key="3">
    <source>
        <dbReference type="ARBA" id="ARBA00022544"/>
    </source>
</evidence>